<sequence>MQVKVMTLNIWGYNGDWERRKRLIAELLRREQPDIVGLQEACDWREFNPPGDHQAVQLARIAGYPFVHFQPAYRRPDKMLGQAVLSQHPIVAAARLPFPRDPSDPRDTEDRVAVWVQVELPDGLVEFCVTHLSLSRVARERSVAQLIQWLWQRSDRPKILVGDFNDTPDAPPLRLLRGARPPFADAWQLGRGDADGFTFPSHAPQHRIDYVLLAPSDAFTVDEIRLVGDAPDADGTYPSDHLGIVAVLRLNGPKRHG</sequence>
<comment type="cofactor">
    <cofactor evidence="2">
        <name>Mg(2+)</name>
        <dbReference type="ChEBI" id="CHEBI:18420"/>
    </cofactor>
</comment>
<dbReference type="AlphaFoldDB" id="A0A2H5XB08"/>
<comment type="caution">
    <text evidence="10">The sequence shown here is derived from an EMBL/GenBank/DDBJ whole genome shotgun (WGS) entry which is preliminary data.</text>
</comment>
<dbReference type="Pfam" id="PF03372">
    <property type="entry name" value="Exo_endo_phos"/>
    <property type="match status" value="1"/>
</dbReference>
<organism evidence="10 11">
    <name type="scientific">Candidatus Fervidibacter japonicus</name>
    <dbReference type="NCBI Taxonomy" id="2035412"/>
    <lineage>
        <taxon>Bacteria</taxon>
        <taxon>Candidatus Fervidibacterota</taxon>
        <taxon>Candidatus Fervidibacter</taxon>
    </lineage>
</organism>
<dbReference type="SUPFAM" id="SSF56219">
    <property type="entry name" value="DNase I-like"/>
    <property type="match status" value="1"/>
</dbReference>
<dbReference type="InterPro" id="IPR036691">
    <property type="entry name" value="Endo/exonu/phosph_ase_sf"/>
</dbReference>
<dbReference type="GO" id="GO:0006281">
    <property type="term" value="P:DNA repair"/>
    <property type="evidence" value="ECO:0007669"/>
    <property type="project" value="UniProtKB-KW"/>
</dbReference>
<proteinExistence type="predicted"/>
<dbReference type="Proteomes" id="UP000236173">
    <property type="component" value="Unassembled WGS sequence"/>
</dbReference>
<keyword evidence="4" id="KW-0479">Metal-binding</keyword>
<dbReference type="InterPro" id="IPR005135">
    <property type="entry name" value="Endo/exonuclease/phosphatase"/>
</dbReference>
<evidence type="ECO:0000313" key="11">
    <source>
        <dbReference type="Proteomes" id="UP000236173"/>
    </source>
</evidence>
<dbReference type="GO" id="GO:0016787">
    <property type="term" value="F:hydrolase activity"/>
    <property type="evidence" value="ECO:0007669"/>
    <property type="project" value="UniProtKB-KW"/>
</dbReference>
<evidence type="ECO:0000256" key="3">
    <source>
        <dbReference type="ARBA" id="ARBA00022722"/>
    </source>
</evidence>
<comment type="cofactor">
    <cofactor evidence="1">
        <name>Mn(2+)</name>
        <dbReference type="ChEBI" id="CHEBI:29035"/>
    </cofactor>
</comment>
<keyword evidence="6" id="KW-0378">Hydrolase</keyword>
<reference evidence="11" key="1">
    <citation type="submission" date="2017-09" db="EMBL/GenBank/DDBJ databases">
        <title>Metaegenomics of thermophilic ammonia-oxidizing enrichment culture.</title>
        <authorList>
            <person name="Kato S."/>
            <person name="Suzuki K."/>
        </authorList>
    </citation>
    <scope>NUCLEOTIDE SEQUENCE [LARGE SCALE GENOMIC DNA]</scope>
</reference>
<dbReference type="Gene3D" id="3.60.10.10">
    <property type="entry name" value="Endonuclease/exonuclease/phosphatase"/>
    <property type="match status" value="1"/>
</dbReference>
<dbReference type="GO" id="GO:0046872">
    <property type="term" value="F:metal ion binding"/>
    <property type="evidence" value="ECO:0007669"/>
    <property type="project" value="UniProtKB-KW"/>
</dbReference>
<accession>A0A2H5XB08</accession>
<protein>
    <recommendedName>
        <fullName evidence="9">Endonuclease/exonuclease/phosphatase domain-containing protein</fullName>
    </recommendedName>
</protein>
<dbReference type="EMBL" id="BEHT01000009">
    <property type="protein sequence ID" value="GBC98355.1"/>
    <property type="molecule type" value="Genomic_DNA"/>
</dbReference>
<keyword evidence="7" id="KW-0460">Magnesium</keyword>
<name>A0A2H5XB08_9BACT</name>
<evidence type="ECO:0000256" key="8">
    <source>
        <dbReference type="ARBA" id="ARBA00023204"/>
    </source>
</evidence>
<dbReference type="InterPro" id="IPR051547">
    <property type="entry name" value="TDP2-like"/>
</dbReference>
<evidence type="ECO:0000256" key="5">
    <source>
        <dbReference type="ARBA" id="ARBA00022763"/>
    </source>
</evidence>
<evidence type="ECO:0000256" key="1">
    <source>
        <dbReference type="ARBA" id="ARBA00001936"/>
    </source>
</evidence>
<feature type="domain" description="Endonuclease/exonuclease/phosphatase" evidence="9">
    <location>
        <begin position="6"/>
        <end position="241"/>
    </location>
</feature>
<keyword evidence="8" id="KW-0234">DNA repair</keyword>
<dbReference type="PANTHER" id="PTHR15822:SF4">
    <property type="entry name" value="TYROSYL-DNA PHOSPHODIESTERASE 2"/>
    <property type="match status" value="1"/>
</dbReference>
<evidence type="ECO:0000259" key="9">
    <source>
        <dbReference type="Pfam" id="PF03372"/>
    </source>
</evidence>
<keyword evidence="5" id="KW-0227">DNA damage</keyword>
<dbReference type="PANTHER" id="PTHR15822">
    <property type="entry name" value="TRAF AND TNF RECEPTOR-ASSOCIATED PROTEIN"/>
    <property type="match status" value="1"/>
</dbReference>
<evidence type="ECO:0000256" key="2">
    <source>
        <dbReference type="ARBA" id="ARBA00001946"/>
    </source>
</evidence>
<evidence type="ECO:0000256" key="4">
    <source>
        <dbReference type="ARBA" id="ARBA00022723"/>
    </source>
</evidence>
<evidence type="ECO:0000256" key="7">
    <source>
        <dbReference type="ARBA" id="ARBA00022842"/>
    </source>
</evidence>
<gene>
    <name evidence="10" type="ORF">HRbin17_00864</name>
</gene>
<evidence type="ECO:0000256" key="6">
    <source>
        <dbReference type="ARBA" id="ARBA00022801"/>
    </source>
</evidence>
<dbReference type="GO" id="GO:0004518">
    <property type="term" value="F:nuclease activity"/>
    <property type="evidence" value="ECO:0007669"/>
    <property type="project" value="UniProtKB-KW"/>
</dbReference>
<evidence type="ECO:0000313" key="10">
    <source>
        <dbReference type="EMBL" id="GBC98355.1"/>
    </source>
</evidence>
<keyword evidence="3" id="KW-0540">Nuclease</keyword>